<comment type="caution">
    <text evidence="3">The sequence shown here is derived from an EMBL/GenBank/DDBJ whole genome shotgun (WGS) entry which is preliminary data.</text>
</comment>
<dbReference type="InterPro" id="IPR012664">
    <property type="entry name" value="CHP02452"/>
</dbReference>
<dbReference type="InterPro" id="IPR043472">
    <property type="entry name" value="Macro_dom-like"/>
</dbReference>
<evidence type="ECO:0000256" key="1">
    <source>
        <dbReference type="SAM" id="MobiDB-lite"/>
    </source>
</evidence>
<feature type="region of interest" description="Disordered" evidence="1">
    <location>
        <begin position="47"/>
        <end position="90"/>
    </location>
</feature>
<dbReference type="Pfam" id="PF10021">
    <property type="entry name" value="PARG_cat_microb"/>
    <property type="match status" value="1"/>
</dbReference>
<dbReference type="Proteomes" id="UP001595868">
    <property type="component" value="Unassembled WGS sequence"/>
</dbReference>
<dbReference type="PIRSF" id="PIRSF014899">
    <property type="entry name" value="UCP014899"/>
    <property type="match status" value="1"/>
</dbReference>
<name>A0ABV8KQJ0_9ACTN</name>
<dbReference type="PANTHER" id="PTHR35596:SF1">
    <property type="entry name" value="MICROBIAL-TYPE PARG CATALYTIC DOMAIN-CONTAINING PROTEIN"/>
    <property type="match status" value="1"/>
</dbReference>
<reference evidence="4" key="1">
    <citation type="journal article" date="2019" name="Int. J. Syst. Evol. Microbiol.">
        <title>The Global Catalogue of Microorganisms (GCM) 10K type strain sequencing project: providing services to taxonomists for standard genome sequencing and annotation.</title>
        <authorList>
            <consortium name="The Broad Institute Genomics Platform"/>
            <consortium name="The Broad Institute Genome Sequencing Center for Infectious Disease"/>
            <person name="Wu L."/>
            <person name="Ma J."/>
        </authorList>
    </citation>
    <scope>NUCLEOTIDE SEQUENCE [LARGE SCALE GENOMIC DNA]</scope>
    <source>
        <strain evidence="4">2902at01</strain>
    </source>
</reference>
<dbReference type="NCBIfam" id="TIGR02452">
    <property type="entry name" value="TIGR02452 family protein"/>
    <property type="match status" value="1"/>
</dbReference>
<dbReference type="PANTHER" id="PTHR35596">
    <property type="entry name" value="DUF2263 DOMAIN-CONTAINING PROTEIN"/>
    <property type="match status" value="1"/>
</dbReference>
<gene>
    <name evidence="3" type="ORF">ACFOX0_20845</name>
</gene>
<sequence length="300" mass="31625">MDGKGSRREIARRTVAAVEAGGYQTADGVPVRVGDAVARALAGTRLYLPDDPLPAAGPAPTDPRPAAAGPAPTDARPPAAGPASVREQTPAAAVVEVTDETTLAAGRRLGPGTACLVFASAKNPGGGFLGGARAQEEDIARASALYACLLRAEEFYAFHRQQDDLRYSDRVIYSPDVPVIRDDRARLIEPYPLSFLTAAAPNLGAIRNNRPELAADVPAVLRRRAARVLAVAAAHGHRGLVLGAWGCGVFRNDPATVAAAFADALREVDRFDRVTFAVWDRAADSPTRRAFEQVFTGAAR</sequence>
<feature type="domain" description="Microbial-type PARG catalytic" evidence="2">
    <location>
        <begin position="11"/>
        <end position="182"/>
    </location>
</feature>
<dbReference type="EMBL" id="JBHSBN010000015">
    <property type="protein sequence ID" value="MFC4108368.1"/>
    <property type="molecule type" value="Genomic_DNA"/>
</dbReference>
<accession>A0ABV8KQJ0</accession>
<feature type="compositionally biased region" description="Pro residues" evidence="1">
    <location>
        <begin position="51"/>
        <end position="63"/>
    </location>
</feature>
<dbReference type="Gene3D" id="3.40.220.10">
    <property type="entry name" value="Leucine Aminopeptidase, subunit E, domain 1"/>
    <property type="match status" value="1"/>
</dbReference>
<evidence type="ECO:0000313" key="3">
    <source>
        <dbReference type="EMBL" id="MFC4108368.1"/>
    </source>
</evidence>
<evidence type="ECO:0000313" key="4">
    <source>
        <dbReference type="Proteomes" id="UP001595868"/>
    </source>
</evidence>
<dbReference type="InterPro" id="IPR019261">
    <property type="entry name" value="PARG_cat_microbial"/>
</dbReference>
<evidence type="ECO:0000259" key="2">
    <source>
        <dbReference type="Pfam" id="PF10021"/>
    </source>
</evidence>
<protein>
    <submittedName>
        <fullName evidence="3">TIGR02452 family protein</fullName>
    </submittedName>
</protein>
<dbReference type="SUPFAM" id="SSF52949">
    <property type="entry name" value="Macro domain-like"/>
    <property type="match status" value="1"/>
</dbReference>
<keyword evidence="4" id="KW-1185">Reference proteome</keyword>
<dbReference type="RefSeq" id="WP_377548526.1">
    <property type="nucleotide sequence ID" value="NZ_JBHSBN010000015.1"/>
</dbReference>
<organism evidence="3 4">
    <name type="scientific">Micromonospora zhanjiangensis</name>
    <dbReference type="NCBI Taxonomy" id="1522057"/>
    <lineage>
        <taxon>Bacteria</taxon>
        <taxon>Bacillati</taxon>
        <taxon>Actinomycetota</taxon>
        <taxon>Actinomycetes</taxon>
        <taxon>Micromonosporales</taxon>
        <taxon>Micromonosporaceae</taxon>
        <taxon>Micromonospora</taxon>
    </lineage>
</organism>
<proteinExistence type="predicted"/>